<evidence type="ECO:0000313" key="1">
    <source>
        <dbReference type="EMBL" id="PLW57082.1"/>
    </source>
</evidence>
<proteinExistence type="predicted"/>
<sequence length="88" mass="10231">MSLDFTKLIPFVDNRTCQKDLTPQDIHFLKGYKWNTPAGYNSAARKFVRFLAESKEETFVLPATANQIYEFCYWAGRDKGRSTKQEIS</sequence>
<dbReference type="OrthoDB" id="10481885at2759"/>
<dbReference type="AlphaFoldDB" id="A0A2N5W4C8"/>
<organism evidence="1 2">
    <name type="scientific">Puccinia coronata f. sp. avenae</name>
    <dbReference type="NCBI Taxonomy" id="200324"/>
    <lineage>
        <taxon>Eukaryota</taxon>
        <taxon>Fungi</taxon>
        <taxon>Dikarya</taxon>
        <taxon>Basidiomycota</taxon>
        <taxon>Pucciniomycotina</taxon>
        <taxon>Pucciniomycetes</taxon>
        <taxon>Pucciniales</taxon>
        <taxon>Pucciniaceae</taxon>
        <taxon>Puccinia</taxon>
    </lineage>
</organism>
<evidence type="ECO:0000313" key="2">
    <source>
        <dbReference type="Proteomes" id="UP000235388"/>
    </source>
</evidence>
<keyword evidence="2" id="KW-1185">Reference proteome</keyword>
<dbReference type="Proteomes" id="UP000235388">
    <property type="component" value="Unassembled WGS sequence"/>
</dbReference>
<reference evidence="1 2" key="1">
    <citation type="submission" date="2017-11" db="EMBL/GenBank/DDBJ databases">
        <title>De novo assembly and phasing of dikaryotic genomes from two isolates of Puccinia coronata f. sp. avenae, the causal agent of oat crown rust.</title>
        <authorList>
            <person name="Miller M.E."/>
            <person name="Zhang Y."/>
            <person name="Omidvar V."/>
            <person name="Sperschneider J."/>
            <person name="Schwessinger B."/>
            <person name="Raley C."/>
            <person name="Palmer J.M."/>
            <person name="Garnica D."/>
            <person name="Upadhyaya N."/>
            <person name="Rathjen J."/>
            <person name="Taylor J.M."/>
            <person name="Park R.F."/>
            <person name="Dodds P.N."/>
            <person name="Hirsch C.D."/>
            <person name="Kianian S.F."/>
            <person name="Figueroa M."/>
        </authorList>
    </citation>
    <scope>NUCLEOTIDE SEQUENCE [LARGE SCALE GENOMIC DNA]</scope>
    <source>
        <strain evidence="1">12NC29</strain>
    </source>
</reference>
<comment type="caution">
    <text evidence="1">The sequence shown here is derived from an EMBL/GenBank/DDBJ whole genome shotgun (WGS) entry which is preliminary data.</text>
</comment>
<name>A0A2N5W4C8_9BASI</name>
<accession>A0A2N5W4C8</accession>
<dbReference type="EMBL" id="PGCJ01000014">
    <property type="protein sequence ID" value="PLW57082.1"/>
    <property type="molecule type" value="Genomic_DNA"/>
</dbReference>
<protein>
    <submittedName>
        <fullName evidence="1">Uncharacterized protein</fullName>
    </submittedName>
</protein>
<gene>
    <name evidence="1" type="ORF">PCANC_01898</name>
</gene>